<feature type="region of interest" description="Disordered" evidence="1">
    <location>
        <begin position="1"/>
        <end position="69"/>
    </location>
</feature>
<name>S7ZBS6_PENO1</name>
<dbReference type="AlphaFoldDB" id="S7ZBS6"/>
<evidence type="ECO:0000313" key="2">
    <source>
        <dbReference type="EMBL" id="EPS28060.1"/>
    </source>
</evidence>
<evidence type="ECO:0000256" key="1">
    <source>
        <dbReference type="SAM" id="MobiDB-lite"/>
    </source>
</evidence>
<gene>
    <name evidence="2" type="ORF">PDE_03006</name>
</gene>
<reference evidence="2 3" key="1">
    <citation type="journal article" date="2013" name="PLoS ONE">
        <title>Genomic and secretomic analyses reveal unique features of the lignocellulolytic enzyme system of Penicillium decumbens.</title>
        <authorList>
            <person name="Liu G."/>
            <person name="Zhang L."/>
            <person name="Wei X."/>
            <person name="Zou G."/>
            <person name="Qin Y."/>
            <person name="Ma L."/>
            <person name="Li J."/>
            <person name="Zheng H."/>
            <person name="Wang S."/>
            <person name="Wang C."/>
            <person name="Xun L."/>
            <person name="Zhao G.-P."/>
            <person name="Zhou Z."/>
            <person name="Qu Y."/>
        </authorList>
    </citation>
    <scope>NUCLEOTIDE SEQUENCE [LARGE SCALE GENOMIC DNA]</scope>
    <source>
        <strain evidence="3">114-2 / CGMCC 5302</strain>
    </source>
</reference>
<proteinExistence type="predicted"/>
<protein>
    <submittedName>
        <fullName evidence="2">Uncharacterized protein</fullName>
    </submittedName>
</protein>
<organism evidence="2 3">
    <name type="scientific">Penicillium oxalicum (strain 114-2 / CGMCC 5302)</name>
    <name type="common">Penicillium decumbens</name>
    <dbReference type="NCBI Taxonomy" id="933388"/>
    <lineage>
        <taxon>Eukaryota</taxon>
        <taxon>Fungi</taxon>
        <taxon>Dikarya</taxon>
        <taxon>Ascomycota</taxon>
        <taxon>Pezizomycotina</taxon>
        <taxon>Eurotiomycetes</taxon>
        <taxon>Eurotiomycetidae</taxon>
        <taxon>Eurotiales</taxon>
        <taxon>Aspergillaceae</taxon>
        <taxon>Penicillium</taxon>
    </lineage>
</organism>
<evidence type="ECO:0000313" key="3">
    <source>
        <dbReference type="Proteomes" id="UP000019376"/>
    </source>
</evidence>
<dbReference type="HOGENOM" id="CLU_2224123_0_0_1"/>
<dbReference type="EMBL" id="KB644410">
    <property type="protein sequence ID" value="EPS28060.1"/>
    <property type="molecule type" value="Genomic_DNA"/>
</dbReference>
<keyword evidence="3" id="KW-1185">Reference proteome</keyword>
<dbReference type="Proteomes" id="UP000019376">
    <property type="component" value="Unassembled WGS sequence"/>
</dbReference>
<sequence>MSVERTLYANGFHGDTGSFGSRSSRYERPHPFGGSITWQSDLPREGLRSSKTQPRGRKKERYVEESIPSNTHTDAYLLNGESQSSGLCVAPSQDTCRGELMPSQSK</sequence>
<accession>S7ZBS6</accession>